<name>W2TUY2_NECAM</name>
<dbReference type="AlphaFoldDB" id="W2TUY2"/>
<evidence type="ECO:0000313" key="1">
    <source>
        <dbReference type="EMBL" id="ETN84842.1"/>
    </source>
</evidence>
<dbReference type="KEGG" id="nai:NECAME_06646"/>
<sequence length="68" mass="7187">MVVAAARRSLSAGGRKNEKLCNFDLGKRSLLLADPHGMFANAVECMGVRVWAARGGKASATWAAVINN</sequence>
<keyword evidence="2" id="KW-1185">Reference proteome</keyword>
<proteinExistence type="predicted"/>
<evidence type="ECO:0000313" key="2">
    <source>
        <dbReference type="Proteomes" id="UP000053676"/>
    </source>
</evidence>
<protein>
    <submittedName>
        <fullName evidence="1">Uncharacterized protein</fullName>
    </submittedName>
</protein>
<reference evidence="2" key="1">
    <citation type="journal article" date="2014" name="Nat. Genet.">
        <title>Genome of the human hookworm Necator americanus.</title>
        <authorList>
            <person name="Tang Y.T."/>
            <person name="Gao X."/>
            <person name="Rosa B.A."/>
            <person name="Abubucker S."/>
            <person name="Hallsworth-Pepin K."/>
            <person name="Martin J."/>
            <person name="Tyagi R."/>
            <person name="Heizer E."/>
            <person name="Zhang X."/>
            <person name="Bhonagiri-Palsikar V."/>
            <person name="Minx P."/>
            <person name="Warren W.C."/>
            <person name="Wang Q."/>
            <person name="Zhan B."/>
            <person name="Hotez P.J."/>
            <person name="Sternberg P.W."/>
            <person name="Dougall A."/>
            <person name="Gaze S.T."/>
            <person name="Mulvenna J."/>
            <person name="Sotillo J."/>
            <person name="Ranganathan S."/>
            <person name="Rabelo E.M."/>
            <person name="Wilson R.K."/>
            <person name="Felgner P.L."/>
            <person name="Bethony J."/>
            <person name="Hawdon J.M."/>
            <person name="Gasser R.B."/>
            <person name="Loukas A."/>
            <person name="Mitreva M."/>
        </authorList>
    </citation>
    <scope>NUCLEOTIDE SEQUENCE [LARGE SCALE GENOMIC DNA]</scope>
</reference>
<accession>W2TUY2</accession>
<dbReference type="Proteomes" id="UP000053676">
    <property type="component" value="Unassembled WGS sequence"/>
</dbReference>
<gene>
    <name evidence="1" type="ORF">NECAME_06646</name>
</gene>
<dbReference type="EMBL" id="KI657850">
    <property type="protein sequence ID" value="ETN84842.1"/>
    <property type="molecule type" value="Genomic_DNA"/>
</dbReference>
<organism evidence="1 2">
    <name type="scientific">Necator americanus</name>
    <name type="common">Human hookworm</name>
    <dbReference type="NCBI Taxonomy" id="51031"/>
    <lineage>
        <taxon>Eukaryota</taxon>
        <taxon>Metazoa</taxon>
        <taxon>Ecdysozoa</taxon>
        <taxon>Nematoda</taxon>
        <taxon>Chromadorea</taxon>
        <taxon>Rhabditida</taxon>
        <taxon>Rhabditina</taxon>
        <taxon>Rhabditomorpha</taxon>
        <taxon>Strongyloidea</taxon>
        <taxon>Ancylostomatidae</taxon>
        <taxon>Bunostominae</taxon>
        <taxon>Necator</taxon>
    </lineage>
</organism>